<proteinExistence type="predicted"/>
<feature type="transmembrane region" description="Helical" evidence="1">
    <location>
        <begin position="21"/>
        <end position="40"/>
    </location>
</feature>
<evidence type="ECO:0000313" key="2">
    <source>
        <dbReference type="EMBL" id="MBX72992.1"/>
    </source>
</evidence>
<dbReference type="EMBL" id="GGEC01092508">
    <property type="protein sequence ID" value="MBX72992.1"/>
    <property type="molecule type" value="Transcribed_RNA"/>
</dbReference>
<keyword evidence="1" id="KW-0812">Transmembrane</keyword>
<keyword evidence="1" id="KW-0472">Membrane</keyword>
<organism evidence="2">
    <name type="scientific">Rhizophora mucronata</name>
    <name type="common">Asiatic mangrove</name>
    <dbReference type="NCBI Taxonomy" id="61149"/>
    <lineage>
        <taxon>Eukaryota</taxon>
        <taxon>Viridiplantae</taxon>
        <taxon>Streptophyta</taxon>
        <taxon>Embryophyta</taxon>
        <taxon>Tracheophyta</taxon>
        <taxon>Spermatophyta</taxon>
        <taxon>Magnoliopsida</taxon>
        <taxon>eudicotyledons</taxon>
        <taxon>Gunneridae</taxon>
        <taxon>Pentapetalae</taxon>
        <taxon>rosids</taxon>
        <taxon>fabids</taxon>
        <taxon>Malpighiales</taxon>
        <taxon>Rhizophoraceae</taxon>
        <taxon>Rhizophora</taxon>
    </lineage>
</organism>
<reference evidence="2" key="1">
    <citation type="submission" date="2018-02" db="EMBL/GenBank/DDBJ databases">
        <title>Rhizophora mucronata_Transcriptome.</title>
        <authorList>
            <person name="Meera S.P."/>
            <person name="Sreeshan A."/>
            <person name="Augustine A."/>
        </authorList>
    </citation>
    <scope>NUCLEOTIDE SEQUENCE</scope>
    <source>
        <tissue evidence="2">Leaf</tissue>
    </source>
</reference>
<evidence type="ECO:0000256" key="1">
    <source>
        <dbReference type="SAM" id="Phobius"/>
    </source>
</evidence>
<protein>
    <submittedName>
        <fullName evidence="2">Uncharacterized protein</fullName>
    </submittedName>
</protein>
<keyword evidence="1" id="KW-1133">Transmembrane helix</keyword>
<dbReference type="AlphaFoldDB" id="A0A2P2R181"/>
<name>A0A2P2R181_RHIMU</name>
<accession>A0A2P2R181</accession>
<sequence length="46" mass="5329">MFKTASQCSSLVKKKTVILKHYFLTACSFTIFIIQLRWALIKGCFL</sequence>